<dbReference type="EMBL" id="HBUF01020516">
    <property type="protein sequence ID" value="CAG6611047.1"/>
    <property type="molecule type" value="Transcribed_RNA"/>
</dbReference>
<proteinExistence type="predicted"/>
<sequence length="167" mass="18986">MSSWADREKGRAKRVMMATLSNDRCHCWTPSPLPPPPSTITAVVNYRRRTACWQTCWLRNPRTCTSPCRSYLRISLLPPHRRNCHASSNLCLPVGPEGLFSSRGLKVKVVEDCKVSACREPSISTNGVIPSRCRRTIQTIGIGFRRLWIQYSTLCRMKLLTRPTKAL</sequence>
<accession>A0A8D8PQ17</accession>
<dbReference type="AlphaFoldDB" id="A0A8D8PQ17"/>
<dbReference type="EMBL" id="HBUF01276705">
    <property type="protein sequence ID" value="CAG6686481.1"/>
    <property type="molecule type" value="Transcribed_RNA"/>
</dbReference>
<name>A0A8D8PQ17_9HEMI</name>
<dbReference type="EMBL" id="HBUF01276706">
    <property type="protein sequence ID" value="CAG6686486.1"/>
    <property type="molecule type" value="Transcribed_RNA"/>
</dbReference>
<protein>
    <submittedName>
        <fullName evidence="1">Uncharacterized protein</fullName>
    </submittedName>
</protein>
<dbReference type="EMBL" id="HBUF01276707">
    <property type="protein sequence ID" value="CAG6686492.1"/>
    <property type="molecule type" value="Transcribed_RNA"/>
</dbReference>
<organism evidence="1">
    <name type="scientific">Cacopsylla melanoneura</name>
    <dbReference type="NCBI Taxonomy" id="428564"/>
    <lineage>
        <taxon>Eukaryota</taxon>
        <taxon>Metazoa</taxon>
        <taxon>Ecdysozoa</taxon>
        <taxon>Arthropoda</taxon>
        <taxon>Hexapoda</taxon>
        <taxon>Insecta</taxon>
        <taxon>Pterygota</taxon>
        <taxon>Neoptera</taxon>
        <taxon>Paraneoptera</taxon>
        <taxon>Hemiptera</taxon>
        <taxon>Sternorrhyncha</taxon>
        <taxon>Psylloidea</taxon>
        <taxon>Psyllidae</taxon>
        <taxon>Psyllinae</taxon>
        <taxon>Cacopsylla</taxon>
    </lineage>
</organism>
<reference evidence="1" key="1">
    <citation type="submission" date="2021-05" db="EMBL/GenBank/DDBJ databases">
        <authorList>
            <person name="Alioto T."/>
            <person name="Alioto T."/>
            <person name="Gomez Garrido J."/>
        </authorList>
    </citation>
    <scope>NUCLEOTIDE SEQUENCE</scope>
</reference>
<dbReference type="EMBL" id="HBUF01276704">
    <property type="protein sequence ID" value="CAG6686476.1"/>
    <property type="molecule type" value="Transcribed_RNA"/>
</dbReference>
<evidence type="ECO:0000313" key="1">
    <source>
        <dbReference type="EMBL" id="CAG6611047.1"/>
    </source>
</evidence>